<dbReference type="InterPro" id="IPR001826">
    <property type="entry name" value="RHS"/>
</dbReference>
<sequence>MSGTAAARLNDPIAHTNAHARFWAKFVGGVVGGIVAGALAGAAVTAIIGTGGAAAAPIMAAVAVGGARFLGGLGGAALGEVIADKLIPEKLTVTGKITTASHDVFINSKARGAARASPETPIDQAICSKHSPPIYLAEGSETVFVNSWVMSRKDDHTTCGAKISEGSPNVFVGGPTARVRNVADEVPFISKAIVTIFSLLMLARGLRCLPKLARQGRSALPCLVEGALSAGVGLWGLVSSVGHPVIAATGGKVLSGAEELDFELPGPIPLAWQRLYSSHDVRDESLLGRGWSMPYSMELVLTANQGGEPVAILYDDQGRDIEFSQLEPGTGIYSQSEGYWLWRSEGGHYFVQSIEGAFWLFASPEENLPEQRLKLQRIEDRNANFIELRWNRQGQLHQITDSTGRLLELRYGNTNRLRQIALIAGAPGETPGILVNYGYGATGQLTEVTNRTGQVVRRFGYNPDGLMTLHANAAGLECHYAWQGAGKWARVVRHWTNEGEHYEISYRIVEGIAPTSSQAHPIPAATPDTVIGQTRATDQLGRVQTWDWNTDYRILAYTNPAGQCWRAAYNQDKQRLSLTAPDGNSTRYCYDSQGLLASETDALGRTRSTGWTPQGLPWHETAPDGKVTRYTWDERGNLSCRTDPDGSQTHYIYDTRGLPLRITDARGGVKRFTWDARALLRSHTDCSGQTTRYSYDGYGHLTRITDALGQITTFTHDPLGRLRGQSLPDGAHHAYDYDGAGRLTGATDPLSRISRFAWDGANRLTARQDAEGRQIELHYDKAGRLSDLINENGAAYRFTYDAADRLSEEHRPDGTRLSIQYDANGAPILLTRTPGIGDEIDEEAPILPDSSDPASRTAETGVHRELQNTASETLVNKGLQGSAPETPINSGLAGSLAGSIGSGLARDALNTPTSGQREAGNDRRCQHPASPERAGAREAAAAGQASRISAAPQHGSLPSPDESGLPQHTHLIRDAAGRLIEKRTAHHLYRYAYDAADRLTEARRFALALPEAPDTAGLSSAYPTPPAPPCQSTAETGVNRELQNTAPESRVNKGLAGSASETPVNSRLAGALPGDKPPEPKLTPLHSVCFAYDALGRLIEERATDETCGQTHTLRYEHDALGNRTRTLLPTLPEEDALRALNYLYYGSGHLHQINFSRQDAGEESPRHQLIADIERDALHRETARSQGALRTRYALDPLGRRLGLWSQSADFSPEQPLAANDEGWLQALARAGQSIHARAGQSTHARAGQHPSPASHPLDGLLKAYIYDKAGELRRVRHSSQGDTLYAYDATGRITNKATSVNTISNEAFAYDPAGNLLDPSSQMALSRRTQHPQAGYVRDNLVRVFEDKRFSYDGFGRLIEKKIGRHTRQRFTWDEEDHLIAVTTTRRPGTKAQSEQTVRFTYDALGRRISKTDAFGTTFFIWEGMRLIEERRGQHVITYVYEPGSYVPLARLDATGLPRQNASPEPPVDKGLQGNLPGRIGSGLAGDAQSTRAAGQPKLCEVYYFHTDPVGLPEELTNAQGQRIWQASYKTWGNTVREAWAYAKIDGSPIFTQDQGQMPDPQAREQNLRFQGQYLDRDTGLHYNTFRYYDPDIGRFISPDPIGLNGGINLSSYAPNPVSWIDPWGWSCGNTNKNKPKFIFDSRAQQYRNTSNGQFVSPSKLPWPSNDGFVTRSPTIIKPGTIIDRFGKPSGRYAGQPGATVSERGMAQGADSAPYRKYEVIQPLPAEVGPAAPVPEFGATGGATQYKFDKSVNDLVTDGYLREIF</sequence>
<dbReference type="InterPro" id="IPR008727">
    <property type="entry name" value="PAAR_motif"/>
</dbReference>
<dbReference type="Gene3D" id="2.180.10.10">
    <property type="entry name" value="RHS repeat-associated core"/>
    <property type="match status" value="4"/>
</dbReference>
<dbReference type="InterPro" id="IPR050708">
    <property type="entry name" value="T6SS_VgrG/RHS"/>
</dbReference>
<dbReference type="InterPro" id="IPR031325">
    <property type="entry name" value="RHS_repeat"/>
</dbReference>
<feature type="region of interest" description="Disordered" evidence="2">
    <location>
        <begin position="1014"/>
        <end position="1080"/>
    </location>
</feature>
<dbReference type="CDD" id="cd14742">
    <property type="entry name" value="PAAR_RHS"/>
    <property type="match status" value="1"/>
</dbReference>
<keyword evidence="1" id="KW-0677">Repeat</keyword>
<dbReference type="NCBIfam" id="TIGR03696">
    <property type="entry name" value="Rhs_assc_core"/>
    <property type="match status" value="1"/>
</dbReference>
<comment type="caution">
    <text evidence="7">The sequence shown here is derived from an EMBL/GenBank/DDBJ whole genome shotgun (WGS) entry which is preliminary data.</text>
</comment>
<evidence type="ECO:0000259" key="4">
    <source>
        <dbReference type="Pfam" id="PF14021"/>
    </source>
</evidence>
<dbReference type="RefSeq" id="WP_418891097.1">
    <property type="nucleotide sequence ID" value="NZ_JBEUWX010000002.1"/>
</dbReference>
<dbReference type="PANTHER" id="PTHR32305">
    <property type="match status" value="1"/>
</dbReference>
<dbReference type="InterPro" id="IPR056823">
    <property type="entry name" value="TEN-like_YD-shell"/>
</dbReference>
<dbReference type="Pfam" id="PF05488">
    <property type="entry name" value="PAAR_motif"/>
    <property type="match status" value="1"/>
</dbReference>
<dbReference type="InterPro" id="IPR045351">
    <property type="entry name" value="DUF6531"/>
</dbReference>
<reference evidence="8" key="1">
    <citation type="submission" date="2024-06" db="EMBL/GenBank/DDBJ databases">
        <title>Radixoralia hellwigii gen. nov., sp nov., isolated from a root canal in the human oral cavity.</title>
        <authorList>
            <person name="Bartsch S."/>
            <person name="Wittmer A."/>
            <person name="Schulz A.-K."/>
            <person name="Neumann-Schaal M."/>
            <person name="Wolf J."/>
            <person name="Gronow S."/>
            <person name="Tennert C."/>
            <person name="Haecker G."/>
            <person name="Cieplik F."/>
            <person name="Al-Ahmad A."/>
        </authorList>
    </citation>
    <scope>NUCLEOTIDE SEQUENCE [LARGE SCALE GENOMIC DNA]</scope>
    <source>
        <strain evidence="8">Wk13</strain>
    </source>
</reference>
<feature type="domain" description="Teneurin-like YD-shell" evidence="6">
    <location>
        <begin position="1279"/>
        <end position="1420"/>
    </location>
</feature>
<proteinExistence type="predicted"/>
<dbReference type="SUPFAM" id="SSF101898">
    <property type="entry name" value="NHL repeat"/>
    <property type="match status" value="1"/>
</dbReference>
<evidence type="ECO:0000313" key="8">
    <source>
        <dbReference type="Proteomes" id="UP001574673"/>
    </source>
</evidence>
<dbReference type="NCBIfam" id="TIGR01643">
    <property type="entry name" value="YD_repeat_2x"/>
    <property type="match status" value="11"/>
</dbReference>
<evidence type="ECO:0000313" key="7">
    <source>
        <dbReference type="EMBL" id="MFA9950008.1"/>
    </source>
</evidence>
<dbReference type="Pfam" id="PF03527">
    <property type="entry name" value="RHS"/>
    <property type="match status" value="1"/>
</dbReference>
<dbReference type="Pfam" id="PF05593">
    <property type="entry name" value="RHS_repeat"/>
    <property type="match status" value="6"/>
</dbReference>
<evidence type="ECO:0000259" key="5">
    <source>
        <dbReference type="Pfam" id="PF20148"/>
    </source>
</evidence>
<organism evidence="7 8">
    <name type="scientific">Dentiradicibacter hellwigii</name>
    <dbReference type="NCBI Taxonomy" id="3149053"/>
    <lineage>
        <taxon>Bacteria</taxon>
        <taxon>Pseudomonadati</taxon>
        <taxon>Pseudomonadota</taxon>
        <taxon>Betaproteobacteria</taxon>
        <taxon>Rhodocyclales</taxon>
        <taxon>Rhodocyclaceae</taxon>
        <taxon>Dentiradicibacter</taxon>
    </lineage>
</organism>
<keyword evidence="8" id="KW-1185">Reference proteome</keyword>
<feature type="region of interest" description="Disordered" evidence="2">
    <location>
        <begin position="839"/>
        <end position="871"/>
    </location>
</feature>
<dbReference type="Pfam" id="PF14021">
    <property type="entry name" value="TNT"/>
    <property type="match status" value="1"/>
</dbReference>
<dbReference type="InterPro" id="IPR022385">
    <property type="entry name" value="Rhs_assc_core"/>
</dbReference>
<dbReference type="InterPro" id="IPR006530">
    <property type="entry name" value="YD"/>
</dbReference>
<feature type="domain" description="DUF6531" evidence="5">
    <location>
        <begin position="242"/>
        <end position="323"/>
    </location>
</feature>
<dbReference type="Gene3D" id="2.60.200.60">
    <property type="match status" value="1"/>
</dbReference>
<dbReference type="EMBL" id="JBEUWX010000002">
    <property type="protein sequence ID" value="MFA9950008.1"/>
    <property type="molecule type" value="Genomic_DNA"/>
</dbReference>
<feature type="domain" description="RHS protein conserved region" evidence="3">
    <location>
        <begin position="1504"/>
        <end position="1540"/>
    </location>
</feature>
<dbReference type="InterPro" id="IPR025331">
    <property type="entry name" value="TNT"/>
</dbReference>
<name>A0ABV4UEX4_9RHOO</name>
<feature type="compositionally biased region" description="Low complexity" evidence="2">
    <location>
        <begin position="928"/>
        <end position="952"/>
    </location>
</feature>
<accession>A0ABV4UEX4</accession>
<protein>
    <submittedName>
        <fullName evidence="7">RHS repeat-associated core domain-containing protein</fullName>
    </submittedName>
</protein>
<dbReference type="PANTHER" id="PTHR32305:SF15">
    <property type="entry name" value="PROTEIN RHSA-RELATED"/>
    <property type="match status" value="1"/>
</dbReference>
<dbReference type="Pfam" id="PF20148">
    <property type="entry name" value="DUF6531"/>
    <property type="match status" value="1"/>
</dbReference>
<evidence type="ECO:0000259" key="6">
    <source>
        <dbReference type="Pfam" id="PF25023"/>
    </source>
</evidence>
<gene>
    <name evidence="7" type="ORF">ABCS64_06705</name>
</gene>
<feature type="domain" description="TNT" evidence="4">
    <location>
        <begin position="1679"/>
        <end position="1766"/>
    </location>
</feature>
<evidence type="ECO:0000259" key="3">
    <source>
        <dbReference type="Pfam" id="PF03527"/>
    </source>
</evidence>
<feature type="region of interest" description="Disordered" evidence="2">
    <location>
        <begin position="903"/>
        <end position="967"/>
    </location>
</feature>
<feature type="compositionally biased region" description="Polar residues" evidence="2">
    <location>
        <begin position="1030"/>
        <end position="1047"/>
    </location>
</feature>
<dbReference type="Pfam" id="PF25023">
    <property type="entry name" value="TEN_YD-shell"/>
    <property type="match status" value="1"/>
</dbReference>
<evidence type="ECO:0000256" key="2">
    <source>
        <dbReference type="SAM" id="MobiDB-lite"/>
    </source>
</evidence>
<evidence type="ECO:0000256" key="1">
    <source>
        <dbReference type="ARBA" id="ARBA00022737"/>
    </source>
</evidence>
<dbReference type="Proteomes" id="UP001574673">
    <property type="component" value="Unassembled WGS sequence"/>
</dbReference>
<feature type="region of interest" description="Disordered" evidence="2">
    <location>
        <begin position="1236"/>
        <end position="1258"/>
    </location>
</feature>